<dbReference type="Proteomes" id="UP000599879">
    <property type="component" value="Unassembled WGS sequence"/>
</dbReference>
<dbReference type="InterPro" id="IPR032675">
    <property type="entry name" value="LRR_dom_sf"/>
</dbReference>
<feature type="transmembrane region" description="Helical" evidence="15">
    <location>
        <begin position="397"/>
        <end position="422"/>
    </location>
</feature>
<keyword evidence="11 14" id="KW-0832">Ubl conjugation</keyword>
<feature type="domain" description="NEL" evidence="16">
    <location>
        <begin position="1167"/>
        <end position="1462"/>
    </location>
</feature>
<dbReference type="EMBL" id="JABWRE010000015">
    <property type="protein sequence ID" value="MBC3442673.1"/>
    <property type="molecule type" value="Genomic_DNA"/>
</dbReference>
<evidence type="ECO:0000256" key="12">
    <source>
        <dbReference type="ARBA" id="ARBA00023026"/>
    </source>
</evidence>
<reference evidence="18" key="3">
    <citation type="submission" date="2021-06" db="EMBL/GenBank/DDBJ databases">
        <title>Updating the genus Pseudomonas: Description of 43 new species and partition of the Pseudomonas putida group.</title>
        <authorList>
            <person name="Girard L."/>
            <person name="Lood C."/>
            <person name="Vandamme P."/>
            <person name="Rokni-Zadeh H."/>
            <person name="Van Noort V."/>
            <person name="Hofte M."/>
            <person name="Lavigne R."/>
            <person name="De Mot R."/>
        </authorList>
    </citation>
    <scope>NUCLEOTIDE SEQUENCE</scope>
    <source>
        <strain evidence="18">SWRI10</strain>
    </source>
</reference>
<evidence type="ECO:0000313" key="18">
    <source>
        <dbReference type="EMBL" id="MBV4537613.1"/>
    </source>
</evidence>
<keyword evidence="7" id="KW-0433">Leucine-rich repeat</keyword>
<comment type="catalytic activity">
    <reaction evidence="1">
        <text>S-ubiquitinyl-[E2 ubiquitin-conjugating enzyme]-L-cysteine + [acceptor protein]-L-lysine = [E2 ubiquitin-conjugating enzyme]-L-cysteine + N(6)-ubiquitinyl-[acceptor protein]-L-lysine.</text>
        <dbReference type="EC" id="2.3.2.27"/>
    </reaction>
</comment>
<reference evidence="17" key="1">
    <citation type="journal article" date="2020" name="Microorganisms">
        <title>Reliable Identification of Environmental Pseudomonas Isolates Using the rpoD Gene.</title>
        <authorList>
            <consortium name="The Broad Institute Genome Sequencing Platform"/>
            <person name="Girard L."/>
            <person name="Lood C."/>
            <person name="Rokni-Zadeh H."/>
            <person name="van Noort V."/>
            <person name="Lavigne R."/>
            <person name="De Mot R."/>
        </authorList>
    </citation>
    <scope>NUCLEOTIDE SEQUENCE</scope>
    <source>
        <strain evidence="17">SWRI10</strain>
    </source>
</reference>
<dbReference type="PANTHER" id="PTHR47114:SF2">
    <property type="entry name" value="OLIGODENDROCYTE-MYELIN GLYCOPROTEIN"/>
    <property type="match status" value="1"/>
</dbReference>
<dbReference type="Pfam" id="PF20178">
    <property type="entry name" value="ToxA_N"/>
    <property type="match status" value="1"/>
</dbReference>
<dbReference type="GO" id="GO:0016567">
    <property type="term" value="P:protein ubiquitination"/>
    <property type="evidence" value="ECO:0007669"/>
    <property type="project" value="InterPro"/>
</dbReference>
<evidence type="ECO:0000256" key="10">
    <source>
        <dbReference type="ARBA" id="ARBA00022786"/>
    </source>
</evidence>
<evidence type="ECO:0000256" key="15">
    <source>
        <dbReference type="SAM" id="Phobius"/>
    </source>
</evidence>
<keyword evidence="15" id="KW-0812">Transmembrane</keyword>
<evidence type="ECO:0000256" key="4">
    <source>
        <dbReference type="ARBA" id="ARBA00009868"/>
    </source>
</evidence>
<evidence type="ECO:0000256" key="7">
    <source>
        <dbReference type="ARBA" id="ARBA00022614"/>
    </source>
</evidence>
<dbReference type="GO" id="GO:0005576">
    <property type="term" value="C:extracellular region"/>
    <property type="evidence" value="ECO:0007669"/>
    <property type="project" value="UniProtKB-SubCell"/>
</dbReference>
<protein>
    <recommendedName>
        <fullName evidence="5">RING-type E3 ubiquitin transferase</fullName>
        <ecNumber evidence="5">2.3.2.27</ecNumber>
    </recommendedName>
</protein>
<evidence type="ECO:0000256" key="3">
    <source>
        <dbReference type="ARBA" id="ARBA00004613"/>
    </source>
</evidence>
<evidence type="ECO:0000256" key="11">
    <source>
        <dbReference type="ARBA" id="ARBA00022843"/>
    </source>
</evidence>
<organism evidence="17">
    <name type="scientific">Pseudomonas urmiensis</name>
    <dbReference type="NCBI Taxonomy" id="2745493"/>
    <lineage>
        <taxon>Bacteria</taxon>
        <taxon>Pseudomonadati</taxon>
        <taxon>Pseudomonadota</taxon>
        <taxon>Gammaproteobacteria</taxon>
        <taxon>Pseudomonadales</taxon>
        <taxon>Pseudomonadaceae</taxon>
        <taxon>Pseudomonas</taxon>
    </lineage>
</organism>
<dbReference type="InterPro" id="IPR046673">
    <property type="entry name" value="ToxA_N"/>
</dbReference>
<comment type="caution">
    <text evidence="17">The sequence shown here is derived from an EMBL/GenBank/DDBJ whole genome shotgun (WGS) entry which is preliminary data.</text>
</comment>
<keyword evidence="6 14" id="KW-0964">Secreted</keyword>
<evidence type="ECO:0000256" key="8">
    <source>
        <dbReference type="ARBA" id="ARBA00022679"/>
    </source>
</evidence>
<dbReference type="EC" id="2.3.2.27" evidence="5"/>
<evidence type="ECO:0000256" key="5">
    <source>
        <dbReference type="ARBA" id="ARBA00012483"/>
    </source>
</evidence>
<proteinExistence type="inferred from homology"/>
<name>A0A923JXV2_9PSED</name>
<dbReference type="PROSITE" id="PS52053">
    <property type="entry name" value="NEL"/>
    <property type="match status" value="1"/>
</dbReference>
<dbReference type="EMBL" id="JABWRE020000001">
    <property type="protein sequence ID" value="MBV4537613.1"/>
    <property type="molecule type" value="Genomic_DNA"/>
</dbReference>
<keyword evidence="9" id="KW-0677">Repeat</keyword>
<dbReference type="InterPro" id="IPR029487">
    <property type="entry name" value="NEL_dom"/>
</dbReference>
<keyword evidence="15" id="KW-1133">Transmembrane helix</keyword>
<keyword evidence="8 14" id="KW-0808">Transferase</keyword>
<dbReference type="Gene3D" id="1.20.58.360">
    <property type="entry name" value="Shigella T3SS effector IpaH defines"/>
    <property type="match status" value="1"/>
</dbReference>
<reference evidence="17" key="2">
    <citation type="submission" date="2020-07" db="EMBL/GenBank/DDBJ databases">
        <authorList>
            <person name="Lood C."/>
            <person name="Girard L."/>
        </authorList>
    </citation>
    <scope>NUCLEOTIDE SEQUENCE</scope>
    <source>
        <strain evidence="17">SWRI10</strain>
    </source>
</reference>
<keyword evidence="12" id="KW-0843">Virulence</keyword>
<dbReference type="RefSeq" id="WP_186556197.1">
    <property type="nucleotide sequence ID" value="NZ_JABWRE020000001.1"/>
</dbReference>
<comment type="PTM">
    <text evidence="14">Ubiquitinated in the presence of host E1 ubiquitin-activating enzyme, E2 ubiquitin-conjugating enzyme and ubiquitin.</text>
</comment>
<dbReference type="Pfam" id="PF13855">
    <property type="entry name" value="LRR_8"/>
    <property type="match status" value="1"/>
</dbReference>
<dbReference type="PROSITE" id="PS51450">
    <property type="entry name" value="LRR"/>
    <property type="match status" value="1"/>
</dbReference>
<gene>
    <name evidence="18" type="ORF">HU737_016720</name>
    <name evidence="17" type="ORF">HU737_18450</name>
</gene>
<comment type="subcellular location">
    <subcellularLocation>
        <location evidence="2">Host cytoplasm</location>
    </subcellularLocation>
    <subcellularLocation>
        <location evidence="3">Secreted</location>
    </subcellularLocation>
</comment>
<evidence type="ECO:0000256" key="13">
    <source>
        <dbReference type="ARBA" id="ARBA00023200"/>
    </source>
</evidence>
<dbReference type="InterPro" id="IPR001611">
    <property type="entry name" value="Leu-rich_rpt"/>
</dbReference>
<dbReference type="InterPro" id="IPR051071">
    <property type="entry name" value="LRR-bact_E3_ubiq_ligases"/>
</dbReference>
<dbReference type="Pfam" id="PF14496">
    <property type="entry name" value="NEL"/>
    <property type="match status" value="1"/>
</dbReference>
<dbReference type="SUPFAM" id="SSF52058">
    <property type="entry name" value="L domain-like"/>
    <property type="match status" value="1"/>
</dbReference>
<dbReference type="Gene3D" id="1.20.1270.130">
    <property type="entry name" value="Shigella T3SS effector IpaH domain"/>
    <property type="match status" value="1"/>
</dbReference>
<evidence type="ECO:0000256" key="2">
    <source>
        <dbReference type="ARBA" id="ARBA00004192"/>
    </source>
</evidence>
<dbReference type="PANTHER" id="PTHR47114">
    <property type="match status" value="1"/>
</dbReference>
<evidence type="ECO:0000256" key="1">
    <source>
        <dbReference type="ARBA" id="ARBA00000900"/>
    </source>
</evidence>
<dbReference type="GO" id="GO:0030430">
    <property type="term" value="C:host cell cytoplasm"/>
    <property type="evidence" value="ECO:0007669"/>
    <property type="project" value="UniProtKB-SubCell"/>
</dbReference>
<evidence type="ECO:0000259" key="16">
    <source>
        <dbReference type="PROSITE" id="PS52053"/>
    </source>
</evidence>
<dbReference type="GO" id="GO:0061630">
    <property type="term" value="F:ubiquitin protein ligase activity"/>
    <property type="evidence" value="ECO:0007669"/>
    <property type="project" value="UniProtKB-EC"/>
</dbReference>
<evidence type="ECO:0000256" key="6">
    <source>
        <dbReference type="ARBA" id="ARBA00022525"/>
    </source>
</evidence>
<feature type="transmembrane region" description="Helical" evidence="15">
    <location>
        <begin position="443"/>
        <end position="467"/>
    </location>
</feature>
<comment type="similarity">
    <text evidence="4 14">Belongs to the LRR-containing bacterial E3 ligase family.</text>
</comment>
<feature type="active site" description="Glycyl thioester intermediate" evidence="14">
    <location>
        <position position="1254"/>
    </location>
</feature>
<keyword evidence="10 14" id="KW-0833">Ubl conjugation pathway</keyword>
<evidence type="ECO:0000256" key="14">
    <source>
        <dbReference type="PROSITE-ProRule" id="PRU01398"/>
    </source>
</evidence>
<keyword evidence="13 14" id="KW-1035">Host cytoplasm</keyword>
<keyword evidence="15" id="KW-0472">Membrane</keyword>
<evidence type="ECO:0000313" key="17">
    <source>
        <dbReference type="EMBL" id="MBC3442673.1"/>
    </source>
</evidence>
<dbReference type="Gene3D" id="3.80.10.10">
    <property type="entry name" value="Ribonuclease Inhibitor"/>
    <property type="match status" value="1"/>
</dbReference>
<accession>A0A923JXV2</accession>
<sequence>MNDTPEQAVHELPSDSIDALIARQLPDWLKNAPGDALEEIHLALIGQQQSAERLKRLLSGLPDLAAFCAPLLEQALTQKYNFHVDVRSAQLCTVVRKSYPSIFPLPPLEITVRTDSVPLLSAAMHNFAADEIVARPRIRRRVEAASGALLPLSFVLFAKLCRQLDLGGNYQRVLREHLLPADKEGGTPGHARREIEIVFEEAQRTALDAAVRIAFFKAEIDERSYLQMLRVVAPKPIVAADTTVLVCRQLFVLGKRVNGVVVVETRDHKDAAPSGLIVWIPGDADKPVRWHASWVALYTDLGLRLRESSYETFFMRFIGELERMDFTAKLERLRAKTATGTALELDGRHFPLDKPLFAHLRALHIDKIFDDARVLVVPTDDEDAASRSRRLASYENAGLALLGLAGLFIPVLGELMLGVAAFQVADEVYEGYQDWRLGDREAALGHVFAVAQNLALGAAVGVGVTFVRKLTPVLVESGRLKLCSFDMTPYQVDQPLGVSPGQSESHLGRTQVQFHEGTFQMARSQSGKDLVIRHPKRNGAYRPLLERNGSGGWRHALELPQEWTGELQLLRRLAAAFFDMTPEQATAVLDCTGFDEERLRQLHLEHAPAPARLLDAYDRHRLHALHPAMQADAFELLVAAAQETEEVEDALIRRSFAGLSVRGAKEIRKQVDNLLLEQLRSSGRVPLVMAERIRWFLHDSRLDRACAGLRQQQAINGDTERLAIGLVHELAPWPDRLRIELRVGSTQGLLQGQVGSEVAQQTRYIVRKDQGYGVHDATVDSRRPATPSNSLMHALLLCMSDEQKVRLGNTMLNDQQLADRLAGHARVHRDLASRLIGQTSIAGGVRPPLRFADGRLGYPLSGRGESRTEAIRRGILQVFPTLDDTQLQRYMLNLTSEGVDPWSHYEALHEQWMALREALTSWQSNYGNVLDLLRRSRVVSAIRRCWRRKLRRRMDGSYELEIRGERVASLPDLPPGITFNHVTRLALLEMDLETVDADFLGRFPNLMELYLSSNRLVSIPSGIEQLTELRILRLDNNQIVMTSADSQRLSTLLHLEILGLNYNPLRDAPQVRHLLNLRWVQMRGAAIAELPAEVQQLPWRGIADLRDNQIREVNRDLQGLQARLRQMALHDNPLNEASEALLNEQPAPSTASGHAVQHSPYYRHHLILQAELSEWLVGSSSALRTDREALWDNLRSEPGANDFFHFLRDFARSSDYLKHPAYYRARVWNIIEACEENGELRELLFEQAGGMATCEDRLLWLLSQMEIRVLVHREMAGLAQMQSEAALIRLGRSLFRLQQVDRIAARKLKWLREVNANEPRNLERIDDIETYLAYRTRLATRLRLPAQPLRMHFEDHSFVTAEDIDSARVEILSAESTEQLVQSLADQPFWQDYLRQIYFLQFRALVDAQQQTLERYALQVESNQIDENTYLERCNELKQQLETQETALIKRLTAEAYARWPL</sequence>
<evidence type="ECO:0000256" key="9">
    <source>
        <dbReference type="ARBA" id="ARBA00022737"/>
    </source>
</evidence>